<accession>A0A8H5D0Y6</accession>
<proteinExistence type="predicted"/>
<dbReference type="EMBL" id="JAACJO010000014">
    <property type="protein sequence ID" value="KAF5350716.1"/>
    <property type="molecule type" value="Genomic_DNA"/>
</dbReference>
<name>A0A8H5D0Y6_9AGAR</name>
<reference evidence="1 2" key="1">
    <citation type="journal article" date="2020" name="ISME J.">
        <title>Uncovering the hidden diversity of litter-decomposition mechanisms in mushroom-forming fungi.</title>
        <authorList>
            <person name="Floudas D."/>
            <person name="Bentzer J."/>
            <person name="Ahren D."/>
            <person name="Johansson T."/>
            <person name="Persson P."/>
            <person name="Tunlid A."/>
        </authorList>
    </citation>
    <scope>NUCLEOTIDE SEQUENCE [LARGE SCALE GENOMIC DNA]</scope>
    <source>
        <strain evidence="1 2">CBS 146.42</strain>
    </source>
</reference>
<comment type="caution">
    <text evidence="1">The sequence shown here is derived from an EMBL/GenBank/DDBJ whole genome shotgun (WGS) entry which is preliminary data.</text>
</comment>
<sequence length="111" mass="12157">MLGWNHSNSLSYIQFLLTLNSMKFTIFSVLLLSVAGHVVTALPIASPSTTQSVEHLSEGTMTTEALGERSTLGSARVEGIFLRNVHYYEEEASPSPSASTRLAFHMDAIHF</sequence>
<organism evidence="1 2">
    <name type="scientific">Leucocoprinus leucothites</name>
    <dbReference type="NCBI Taxonomy" id="201217"/>
    <lineage>
        <taxon>Eukaryota</taxon>
        <taxon>Fungi</taxon>
        <taxon>Dikarya</taxon>
        <taxon>Basidiomycota</taxon>
        <taxon>Agaricomycotina</taxon>
        <taxon>Agaricomycetes</taxon>
        <taxon>Agaricomycetidae</taxon>
        <taxon>Agaricales</taxon>
        <taxon>Agaricineae</taxon>
        <taxon>Agaricaceae</taxon>
        <taxon>Leucocoprinus</taxon>
    </lineage>
</organism>
<gene>
    <name evidence="1" type="ORF">D9756_008568</name>
</gene>
<dbReference type="AlphaFoldDB" id="A0A8H5D0Y6"/>
<dbReference type="Proteomes" id="UP000559027">
    <property type="component" value="Unassembled WGS sequence"/>
</dbReference>
<evidence type="ECO:0000313" key="1">
    <source>
        <dbReference type="EMBL" id="KAF5350716.1"/>
    </source>
</evidence>
<evidence type="ECO:0000313" key="2">
    <source>
        <dbReference type="Proteomes" id="UP000559027"/>
    </source>
</evidence>
<protein>
    <submittedName>
        <fullName evidence="1">Uncharacterized protein</fullName>
    </submittedName>
</protein>
<keyword evidence="2" id="KW-1185">Reference proteome</keyword>